<evidence type="ECO:0000313" key="2">
    <source>
        <dbReference type="Proteomes" id="UP001168972"/>
    </source>
</evidence>
<gene>
    <name evidence="1" type="ORF">PV327_000860</name>
</gene>
<evidence type="ECO:0000313" key="1">
    <source>
        <dbReference type="EMBL" id="KAK0182759.1"/>
    </source>
</evidence>
<dbReference type="EMBL" id="JAQQBR010000001">
    <property type="protein sequence ID" value="KAK0182759.1"/>
    <property type="molecule type" value="Genomic_DNA"/>
</dbReference>
<comment type="caution">
    <text evidence="1">The sequence shown here is derived from an EMBL/GenBank/DDBJ whole genome shotgun (WGS) entry which is preliminary data.</text>
</comment>
<keyword evidence="2" id="KW-1185">Reference proteome</keyword>
<accession>A0AA39G720</accession>
<organism evidence="1 2">
    <name type="scientific">Microctonus hyperodae</name>
    <name type="common">Parasitoid wasp</name>
    <dbReference type="NCBI Taxonomy" id="165561"/>
    <lineage>
        <taxon>Eukaryota</taxon>
        <taxon>Metazoa</taxon>
        <taxon>Ecdysozoa</taxon>
        <taxon>Arthropoda</taxon>
        <taxon>Hexapoda</taxon>
        <taxon>Insecta</taxon>
        <taxon>Pterygota</taxon>
        <taxon>Neoptera</taxon>
        <taxon>Endopterygota</taxon>
        <taxon>Hymenoptera</taxon>
        <taxon>Apocrita</taxon>
        <taxon>Ichneumonoidea</taxon>
        <taxon>Braconidae</taxon>
        <taxon>Euphorinae</taxon>
        <taxon>Microctonus</taxon>
    </lineage>
</organism>
<reference evidence="1" key="1">
    <citation type="journal article" date="2023" name="bioRxiv">
        <title>Scaffold-level genome assemblies of two parasitoid biocontrol wasps reveal the parthenogenesis mechanism and an associated novel virus.</title>
        <authorList>
            <person name="Inwood S."/>
            <person name="Skelly J."/>
            <person name="Guhlin J."/>
            <person name="Harrop T."/>
            <person name="Goldson S."/>
            <person name="Dearden P."/>
        </authorList>
    </citation>
    <scope>NUCLEOTIDE SEQUENCE</scope>
    <source>
        <strain evidence="1">Lincoln</strain>
        <tissue evidence="1">Whole body</tissue>
    </source>
</reference>
<proteinExistence type="predicted"/>
<reference evidence="1" key="2">
    <citation type="submission" date="2023-03" db="EMBL/GenBank/DDBJ databases">
        <authorList>
            <person name="Inwood S.N."/>
            <person name="Skelly J.G."/>
            <person name="Guhlin J."/>
            <person name="Harrop T.W.R."/>
            <person name="Goldson S.G."/>
            <person name="Dearden P.K."/>
        </authorList>
    </citation>
    <scope>NUCLEOTIDE SEQUENCE</scope>
    <source>
        <strain evidence="1">Lincoln</strain>
        <tissue evidence="1">Whole body</tissue>
    </source>
</reference>
<name>A0AA39G720_MICHY</name>
<dbReference type="Proteomes" id="UP001168972">
    <property type="component" value="Unassembled WGS sequence"/>
</dbReference>
<sequence length="71" mass="8580">MSCAAWREKLLKDRYKSLQQRSIIAPSTRVLKRNKGKKKYIKADHKITMTPTKKLKIRHPEKYRRIWTTIL</sequence>
<dbReference type="AlphaFoldDB" id="A0AA39G720"/>
<protein>
    <submittedName>
        <fullName evidence="1">Uncharacterized protein</fullName>
    </submittedName>
</protein>